<evidence type="ECO:0000259" key="4">
    <source>
        <dbReference type="Pfam" id="PF03328"/>
    </source>
</evidence>
<accession>A0A7H1NTX6</accession>
<dbReference type="RefSeq" id="WP_203413417.1">
    <property type="nucleotide sequence ID" value="NZ_CP060244.1"/>
</dbReference>
<organism evidence="5 6">
    <name type="scientific">Entomobacter blattae</name>
    <dbReference type="NCBI Taxonomy" id="2762277"/>
    <lineage>
        <taxon>Bacteria</taxon>
        <taxon>Pseudomonadati</taxon>
        <taxon>Pseudomonadota</taxon>
        <taxon>Alphaproteobacteria</taxon>
        <taxon>Acetobacterales</taxon>
        <taxon>Acetobacteraceae</taxon>
        <taxon>Entomobacter</taxon>
    </lineage>
</organism>
<comment type="similarity">
    <text evidence="1">Belongs to the HpcH/HpaI aldolase family.</text>
</comment>
<dbReference type="KEGG" id="ebla:JGUZn3_20310"/>
<evidence type="ECO:0000313" key="5">
    <source>
        <dbReference type="EMBL" id="QNT79236.1"/>
    </source>
</evidence>
<dbReference type="Gene3D" id="3.20.20.60">
    <property type="entry name" value="Phosphoenolpyruvate-binding domains"/>
    <property type="match status" value="1"/>
</dbReference>
<dbReference type="AlphaFoldDB" id="A0A7H1NTX6"/>
<dbReference type="InterPro" id="IPR050251">
    <property type="entry name" value="HpcH-HpaI_aldolase"/>
</dbReference>
<dbReference type="Proteomes" id="UP000516349">
    <property type="component" value="Chromosome"/>
</dbReference>
<reference evidence="5 6" key="1">
    <citation type="submission" date="2020-08" db="EMBL/GenBank/DDBJ databases">
        <title>Complete genome sequence of Entomobacter blattae G55GP.</title>
        <authorList>
            <person name="Poehlein A."/>
            <person name="Guzman J."/>
            <person name="Daniel R."/>
            <person name="Vilcinskas A."/>
        </authorList>
    </citation>
    <scope>NUCLEOTIDE SEQUENCE [LARGE SCALE GENOMIC DNA]</scope>
    <source>
        <strain evidence="5 6">G55GP</strain>
    </source>
</reference>
<keyword evidence="2" id="KW-0479">Metal-binding</keyword>
<evidence type="ECO:0000256" key="2">
    <source>
        <dbReference type="ARBA" id="ARBA00022723"/>
    </source>
</evidence>
<name>A0A7H1NTX6_9PROT</name>
<gene>
    <name evidence="5" type="ORF">JGUZn3_20310</name>
</gene>
<dbReference type="PANTHER" id="PTHR30502:SF0">
    <property type="entry name" value="PHOSPHOENOLPYRUVATE CARBOXYLASE FAMILY PROTEIN"/>
    <property type="match status" value="1"/>
</dbReference>
<dbReference type="InterPro" id="IPR015813">
    <property type="entry name" value="Pyrv/PenolPyrv_kinase-like_dom"/>
</dbReference>
<dbReference type="GO" id="GO:0046872">
    <property type="term" value="F:metal ion binding"/>
    <property type="evidence" value="ECO:0007669"/>
    <property type="project" value="UniProtKB-KW"/>
</dbReference>
<dbReference type="PANTHER" id="PTHR30502">
    <property type="entry name" value="2-KETO-3-DEOXY-L-RHAMNONATE ALDOLASE"/>
    <property type="match status" value="1"/>
</dbReference>
<protein>
    <submittedName>
        <fullName evidence="5">2-dehydro-3,6-dideoxy-6-sulfogluconate aldolase</fullName>
        <ecNumber evidence="5">4.1.2.58</ecNumber>
    </submittedName>
</protein>
<proteinExistence type="inferred from homology"/>
<dbReference type="InterPro" id="IPR005000">
    <property type="entry name" value="Aldolase/citrate-lyase_domain"/>
</dbReference>
<dbReference type="SUPFAM" id="SSF51621">
    <property type="entry name" value="Phosphoenolpyruvate/pyruvate domain"/>
    <property type="match status" value="1"/>
</dbReference>
<dbReference type="EC" id="4.1.2.58" evidence="5"/>
<keyword evidence="3 5" id="KW-0456">Lyase</keyword>
<dbReference type="EMBL" id="CP060244">
    <property type="protein sequence ID" value="QNT79236.1"/>
    <property type="molecule type" value="Genomic_DNA"/>
</dbReference>
<dbReference type="Pfam" id="PF03328">
    <property type="entry name" value="HpcH_HpaI"/>
    <property type="match status" value="1"/>
</dbReference>
<evidence type="ECO:0000256" key="1">
    <source>
        <dbReference type="ARBA" id="ARBA00005568"/>
    </source>
</evidence>
<evidence type="ECO:0000313" key="6">
    <source>
        <dbReference type="Proteomes" id="UP000516349"/>
    </source>
</evidence>
<dbReference type="GO" id="GO:0016832">
    <property type="term" value="F:aldehyde-lyase activity"/>
    <property type="evidence" value="ECO:0007669"/>
    <property type="project" value="TreeGrafter"/>
</dbReference>
<sequence length="256" mass="27910">MFSSLSVLSKSREGKEVVGFLNSLPSSLLCEMAGKAGYDFVILDMEHLLREERDVLDCIRSCELAGVEPWVRVPGVDPKRIGRLLDNGARAIVLPKVESREEVRKAVEAAWFPPQGQRTITGGRITGFGTLPIAEYVKQVNKSAFIVPMIESKKGAALFSDILSQNGILAAMDGALDLAVDIGVGADPTDEAVQDVVKSIALYCIKKNIPFCANPRTPQQKELLEKLGIKCFLAGEDRGIILSALKERRAQFTLLP</sequence>
<keyword evidence="6" id="KW-1185">Reference proteome</keyword>
<dbReference type="GO" id="GO:0005737">
    <property type="term" value="C:cytoplasm"/>
    <property type="evidence" value="ECO:0007669"/>
    <property type="project" value="TreeGrafter"/>
</dbReference>
<evidence type="ECO:0000256" key="3">
    <source>
        <dbReference type="ARBA" id="ARBA00023239"/>
    </source>
</evidence>
<dbReference type="InterPro" id="IPR040442">
    <property type="entry name" value="Pyrv_kinase-like_dom_sf"/>
</dbReference>
<feature type="domain" description="HpcH/HpaI aldolase/citrate lyase" evidence="4">
    <location>
        <begin position="27"/>
        <end position="209"/>
    </location>
</feature>